<evidence type="ECO:0000259" key="2">
    <source>
        <dbReference type="Pfam" id="PF03749"/>
    </source>
</evidence>
<gene>
    <name evidence="1 4" type="primary">sfsA</name>
    <name evidence="4" type="ORF">DESAM_20515</name>
</gene>
<comment type="similarity">
    <text evidence="1">Belongs to the SfsA family.</text>
</comment>
<keyword evidence="5" id="KW-1185">Reference proteome</keyword>
<accession>L0R9A8</accession>
<dbReference type="Pfam" id="PF17746">
    <property type="entry name" value="SfsA_N"/>
    <property type="match status" value="1"/>
</dbReference>
<dbReference type="InterPro" id="IPR040452">
    <property type="entry name" value="SfsA_C"/>
</dbReference>
<dbReference type="NCBIfam" id="TIGR00230">
    <property type="entry name" value="sfsA"/>
    <property type="match status" value="1"/>
</dbReference>
<dbReference type="PANTHER" id="PTHR30545:SF2">
    <property type="entry name" value="SUGAR FERMENTATION STIMULATION PROTEIN A"/>
    <property type="match status" value="1"/>
</dbReference>
<reference evidence="4 5" key="1">
    <citation type="submission" date="2012-10" db="EMBL/GenBank/DDBJ databases">
        <authorList>
            <person name="Genoscope - CEA"/>
        </authorList>
    </citation>
    <scope>NUCLEOTIDE SEQUENCE [LARGE SCALE GENOMIC DNA]</scope>
    <source>
        <strain evidence="5">AM13 / DSM 14728</strain>
    </source>
</reference>
<dbReference type="Proteomes" id="UP000010808">
    <property type="component" value="Chromosome"/>
</dbReference>
<dbReference type="CDD" id="cd22359">
    <property type="entry name" value="SfsA-like_bacterial"/>
    <property type="match status" value="1"/>
</dbReference>
<dbReference type="Gene3D" id="3.40.1350.60">
    <property type="match status" value="1"/>
</dbReference>
<evidence type="ECO:0000256" key="1">
    <source>
        <dbReference type="HAMAP-Rule" id="MF_00095"/>
    </source>
</evidence>
<feature type="domain" description="SfsA N-terminal OB" evidence="3">
    <location>
        <begin position="18"/>
        <end position="83"/>
    </location>
</feature>
<name>L0R9A8_9BACT</name>
<dbReference type="PATRIC" id="fig|1121451.3.peg.775"/>
<dbReference type="HAMAP" id="MF_00095">
    <property type="entry name" value="SfsA"/>
    <property type="match status" value="1"/>
</dbReference>
<evidence type="ECO:0000259" key="3">
    <source>
        <dbReference type="Pfam" id="PF17746"/>
    </source>
</evidence>
<sequence>MSDPLIIYPEGCRKAVFIKRYKRFTVEAYLDGEVVGVHTNNTGSMLGLLREGQEIYISPARNPARKLKWTLEVVLPSFSWIGVNTAVPNRILQLAFEAGVLPELSGYTHLKREVKVGKSRLDGLFTDESGRLPDLWVECKNVTLVEDEVACFPDAQTERGRKHLLELMDLAAKGDRVALFFFVQRNDGNCFGPADFVDPEYAVLFYEALAAGVECWAYEAELSEAGIGVGRKLALTQCR</sequence>
<protein>
    <recommendedName>
        <fullName evidence="1">Sugar fermentation stimulation protein homolog</fullName>
    </recommendedName>
</protein>
<organism evidence="4 5">
    <name type="scientific">Maridesulfovibrio hydrothermalis AM13 = DSM 14728</name>
    <dbReference type="NCBI Taxonomy" id="1121451"/>
    <lineage>
        <taxon>Bacteria</taxon>
        <taxon>Pseudomonadati</taxon>
        <taxon>Thermodesulfobacteriota</taxon>
        <taxon>Desulfovibrionia</taxon>
        <taxon>Desulfovibrionales</taxon>
        <taxon>Desulfovibrionaceae</taxon>
        <taxon>Maridesulfovibrio</taxon>
    </lineage>
</organism>
<dbReference type="eggNOG" id="COG1489">
    <property type="taxonomic scope" value="Bacteria"/>
</dbReference>
<dbReference type="PANTHER" id="PTHR30545">
    <property type="entry name" value="SUGAR FERMENTATION STIMULATION PROTEIN A"/>
    <property type="match status" value="1"/>
</dbReference>
<dbReference type="RefSeq" id="WP_015335410.1">
    <property type="nucleotide sequence ID" value="NC_020055.1"/>
</dbReference>
<evidence type="ECO:0000313" key="5">
    <source>
        <dbReference type="Proteomes" id="UP000010808"/>
    </source>
</evidence>
<dbReference type="InterPro" id="IPR005224">
    <property type="entry name" value="SfsA"/>
</dbReference>
<proteinExistence type="inferred from homology"/>
<dbReference type="EMBL" id="FO203522">
    <property type="protein sequence ID" value="CCO22802.1"/>
    <property type="molecule type" value="Genomic_DNA"/>
</dbReference>
<feature type="domain" description="Sugar fermentation stimulation protein C-terminal" evidence="2">
    <location>
        <begin position="87"/>
        <end position="224"/>
    </location>
</feature>
<evidence type="ECO:0000313" key="4">
    <source>
        <dbReference type="EMBL" id="CCO22802.1"/>
    </source>
</evidence>
<dbReference type="InterPro" id="IPR041465">
    <property type="entry name" value="SfsA_N"/>
</dbReference>
<dbReference type="Gene3D" id="2.40.50.580">
    <property type="match status" value="1"/>
</dbReference>
<dbReference type="HOGENOM" id="CLU_052299_2_0_7"/>
<dbReference type="Pfam" id="PF03749">
    <property type="entry name" value="SfsA"/>
    <property type="match status" value="1"/>
</dbReference>
<dbReference type="OrthoDB" id="9802365at2"/>
<dbReference type="KEGG" id="dhy:DESAM_20515"/>
<dbReference type="GO" id="GO:0003677">
    <property type="term" value="F:DNA binding"/>
    <property type="evidence" value="ECO:0007669"/>
    <property type="project" value="InterPro"/>
</dbReference>
<dbReference type="AlphaFoldDB" id="L0R9A8"/>